<name>A0A0G4GRE6_9ALVE</name>
<dbReference type="EMBL" id="CDMZ01001470">
    <property type="protein sequence ID" value="CEM33119.1"/>
    <property type="molecule type" value="Genomic_DNA"/>
</dbReference>
<accession>A0A0G4GRE6</accession>
<evidence type="ECO:0000313" key="3">
    <source>
        <dbReference type="EMBL" id="CEM33119.1"/>
    </source>
</evidence>
<evidence type="ECO:0000256" key="2">
    <source>
        <dbReference type="SAM" id="SignalP"/>
    </source>
</evidence>
<feature type="compositionally biased region" description="Acidic residues" evidence="1">
    <location>
        <begin position="529"/>
        <end position="543"/>
    </location>
</feature>
<feature type="compositionally biased region" description="Pro residues" evidence="1">
    <location>
        <begin position="632"/>
        <end position="644"/>
    </location>
</feature>
<dbReference type="AlphaFoldDB" id="A0A0G4GRE6"/>
<gene>
    <name evidence="3" type="ORF">Cvel_23044</name>
</gene>
<feature type="compositionally biased region" description="Basic and acidic residues" evidence="1">
    <location>
        <begin position="556"/>
        <end position="568"/>
    </location>
</feature>
<reference evidence="3" key="1">
    <citation type="submission" date="2014-11" db="EMBL/GenBank/DDBJ databases">
        <authorList>
            <person name="Otto D Thomas"/>
            <person name="Naeem Raeece"/>
        </authorList>
    </citation>
    <scope>NUCLEOTIDE SEQUENCE</scope>
</reference>
<sequence length="664" mass="74686">MRLRHFLSLVACCLFSVSLADEEAQQQQGQFLWKALQNFQQKAKQGRESLSNWLDDKGAYTEGVYDTTKLAVTHKWGMETVPFRSCASLWVSAMEDLEKNEKEKKKCFVRYVPMSTAGILESMRICFTYDKVLQLHQLKLYASQDPTSDCTVLHYEVKKKKVLVFMIGNLRPDKHKCPALPILLGIVKGVSTSLLEVGKVMYLEAYDAASPAHCSHIKMTDLSLLKYGDPFYVHTRYPLLPSKALTLKTTYDEEKKKVSLDLDLQWLAQYCRVRKVMKNYGQAATLEKVAGVPSGPVGAKPRRRLQRRGGAGSVCARHVKVFEDFVRTKEVDTGLGSDDEADDEWESLKTKPIKELLRDPRFHQFVEGKKTCSRAADLINCVHWKALKSVKDPLVSEKILEDTKNFYFKPDTSFQMFWEGQDVTDVSDFCTDHRFAPALAEVEAKALALLNPKPEKGTPTAPKPNPPVPAPPSDTTKIGDTPKEKEPETEPEPLSDEEKEKETEPSEPFHIPVMTPTEEIEKTVPEGKQEEEEEVEANIEEAEEPFHIPVITPTEEIEKTVPEGKQEEKEEVEANIEAPEEPFHVPVVTPIEVAENAVTKGEGEVDEPEPLPAPKKGKDVKGVQIAKVKPFDPNPEPLPNPPNAAPKKKRHGETPPGISLREYI</sequence>
<keyword evidence="2" id="KW-0732">Signal</keyword>
<feature type="compositionally biased region" description="Acidic residues" evidence="1">
    <location>
        <begin position="569"/>
        <end position="580"/>
    </location>
</feature>
<feature type="chain" id="PRO_5005190394" evidence="2">
    <location>
        <begin position="21"/>
        <end position="664"/>
    </location>
</feature>
<protein>
    <submittedName>
        <fullName evidence="3">Uncharacterized protein</fullName>
    </submittedName>
</protein>
<evidence type="ECO:0000256" key="1">
    <source>
        <dbReference type="SAM" id="MobiDB-lite"/>
    </source>
</evidence>
<proteinExistence type="predicted"/>
<feature type="compositionally biased region" description="Pro residues" evidence="1">
    <location>
        <begin position="461"/>
        <end position="472"/>
    </location>
</feature>
<organism evidence="3">
    <name type="scientific">Chromera velia CCMP2878</name>
    <dbReference type="NCBI Taxonomy" id="1169474"/>
    <lineage>
        <taxon>Eukaryota</taxon>
        <taxon>Sar</taxon>
        <taxon>Alveolata</taxon>
        <taxon>Colpodellida</taxon>
        <taxon>Chromeraceae</taxon>
        <taxon>Chromera</taxon>
    </lineage>
</organism>
<feature type="region of interest" description="Disordered" evidence="1">
    <location>
        <begin position="452"/>
        <end position="664"/>
    </location>
</feature>
<feature type="signal peptide" evidence="2">
    <location>
        <begin position="1"/>
        <end position="20"/>
    </location>
</feature>
<feature type="compositionally biased region" description="Basic and acidic residues" evidence="1">
    <location>
        <begin position="519"/>
        <end position="528"/>
    </location>
</feature>
<dbReference type="VEuPathDB" id="CryptoDB:Cvel_23044"/>